<feature type="repeat" description="WD" evidence="3">
    <location>
        <begin position="1547"/>
        <end position="1569"/>
    </location>
</feature>
<dbReference type="PROSITE" id="PS50837">
    <property type="entry name" value="NACHT"/>
    <property type="match status" value="1"/>
</dbReference>
<dbReference type="OrthoDB" id="5967843at2759"/>
<evidence type="ECO:0000256" key="2">
    <source>
        <dbReference type="ARBA" id="ARBA00022737"/>
    </source>
</evidence>
<dbReference type="SUPFAM" id="SSF82171">
    <property type="entry name" value="DPP6 N-terminal domain-like"/>
    <property type="match status" value="1"/>
</dbReference>
<organism evidence="5 6">
    <name type="scientific">Piloderma croceum (strain F 1598)</name>
    <dbReference type="NCBI Taxonomy" id="765440"/>
    <lineage>
        <taxon>Eukaryota</taxon>
        <taxon>Fungi</taxon>
        <taxon>Dikarya</taxon>
        <taxon>Basidiomycota</taxon>
        <taxon>Agaricomycotina</taxon>
        <taxon>Agaricomycetes</taxon>
        <taxon>Agaricomycetidae</taxon>
        <taxon>Atheliales</taxon>
        <taxon>Atheliaceae</taxon>
        <taxon>Piloderma</taxon>
    </lineage>
</organism>
<keyword evidence="6" id="KW-1185">Reference proteome</keyword>
<dbReference type="PANTHER" id="PTHR22847:SF637">
    <property type="entry name" value="WD REPEAT DOMAIN 5B"/>
    <property type="match status" value="1"/>
</dbReference>
<dbReference type="Pfam" id="PF00400">
    <property type="entry name" value="WD40"/>
    <property type="match status" value="3"/>
</dbReference>
<evidence type="ECO:0000256" key="3">
    <source>
        <dbReference type="PROSITE-ProRule" id="PRU00221"/>
    </source>
</evidence>
<dbReference type="InterPro" id="IPR036322">
    <property type="entry name" value="WD40_repeat_dom_sf"/>
</dbReference>
<keyword evidence="2" id="KW-0677">Repeat</keyword>
<dbReference type="GO" id="GO:1990234">
    <property type="term" value="C:transferase complex"/>
    <property type="evidence" value="ECO:0007669"/>
    <property type="project" value="UniProtKB-ARBA"/>
</dbReference>
<dbReference type="InParanoid" id="A0A0C3ALM2"/>
<gene>
    <name evidence="5" type="ORF">PILCRDRAFT_693732</name>
</gene>
<feature type="repeat" description="WD" evidence="3">
    <location>
        <begin position="782"/>
        <end position="807"/>
    </location>
</feature>
<dbReference type="PROSITE" id="PS50294">
    <property type="entry name" value="WD_REPEATS_REGION"/>
    <property type="match status" value="1"/>
</dbReference>
<dbReference type="Gene3D" id="3.40.50.300">
    <property type="entry name" value="P-loop containing nucleotide triphosphate hydrolases"/>
    <property type="match status" value="1"/>
</dbReference>
<feature type="domain" description="NACHT" evidence="4">
    <location>
        <begin position="232"/>
        <end position="372"/>
    </location>
</feature>
<dbReference type="STRING" id="765440.A0A0C3ALM2"/>
<dbReference type="PANTHER" id="PTHR22847">
    <property type="entry name" value="WD40 REPEAT PROTEIN"/>
    <property type="match status" value="1"/>
</dbReference>
<reference evidence="5 6" key="1">
    <citation type="submission" date="2014-04" db="EMBL/GenBank/DDBJ databases">
        <authorList>
            <consortium name="DOE Joint Genome Institute"/>
            <person name="Kuo A."/>
            <person name="Tarkka M."/>
            <person name="Buscot F."/>
            <person name="Kohler A."/>
            <person name="Nagy L.G."/>
            <person name="Floudas D."/>
            <person name="Copeland A."/>
            <person name="Barry K.W."/>
            <person name="Cichocki N."/>
            <person name="Veneault-Fourrey C."/>
            <person name="LaButti K."/>
            <person name="Lindquist E.A."/>
            <person name="Lipzen A."/>
            <person name="Lundell T."/>
            <person name="Morin E."/>
            <person name="Murat C."/>
            <person name="Sun H."/>
            <person name="Tunlid A."/>
            <person name="Henrissat B."/>
            <person name="Grigoriev I.V."/>
            <person name="Hibbett D.S."/>
            <person name="Martin F."/>
            <person name="Nordberg H.P."/>
            <person name="Cantor M.N."/>
            <person name="Hua S.X."/>
        </authorList>
    </citation>
    <scope>NUCLEOTIDE SEQUENCE [LARGE SCALE GENOMIC DNA]</scope>
    <source>
        <strain evidence="5 6">F 1598</strain>
    </source>
</reference>
<feature type="repeat" description="WD" evidence="3">
    <location>
        <begin position="1186"/>
        <end position="1218"/>
    </location>
</feature>
<dbReference type="Gene3D" id="2.130.10.10">
    <property type="entry name" value="YVTN repeat-like/Quinoprotein amine dehydrogenase"/>
    <property type="match status" value="5"/>
</dbReference>
<feature type="repeat" description="WD" evidence="3">
    <location>
        <begin position="1622"/>
        <end position="1663"/>
    </location>
</feature>
<dbReference type="InterPro" id="IPR027417">
    <property type="entry name" value="P-loop_NTPase"/>
</dbReference>
<dbReference type="EMBL" id="KN833055">
    <property type="protein sequence ID" value="KIM74793.1"/>
    <property type="molecule type" value="Genomic_DNA"/>
</dbReference>
<dbReference type="SUPFAM" id="SSF50978">
    <property type="entry name" value="WD40 repeat-like"/>
    <property type="match status" value="3"/>
</dbReference>
<evidence type="ECO:0000313" key="5">
    <source>
        <dbReference type="EMBL" id="KIM74793.1"/>
    </source>
</evidence>
<dbReference type="PROSITE" id="PS50082">
    <property type="entry name" value="WD_REPEATS_2"/>
    <property type="match status" value="5"/>
</dbReference>
<proteinExistence type="predicted"/>
<dbReference type="InterPro" id="IPR007111">
    <property type="entry name" value="NACHT_NTPase"/>
</dbReference>
<keyword evidence="1 3" id="KW-0853">WD repeat</keyword>
<feature type="repeat" description="WD" evidence="3">
    <location>
        <begin position="1154"/>
        <end position="1184"/>
    </location>
</feature>
<evidence type="ECO:0000259" key="4">
    <source>
        <dbReference type="PROSITE" id="PS50837"/>
    </source>
</evidence>
<dbReference type="SUPFAM" id="SSF52540">
    <property type="entry name" value="P-loop containing nucleoside triphosphate hydrolases"/>
    <property type="match status" value="1"/>
</dbReference>
<dbReference type="InterPro" id="IPR019775">
    <property type="entry name" value="WD40_repeat_CS"/>
</dbReference>
<dbReference type="InterPro" id="IPR015943">
    <property type="entry name" value="WD40/YVTN_repeat-like_dom_sf"/>
</dbReference>
<evidence type="ECO:0000256" key="1">
    <source>
        <dbReference type="ARBA" id="ARBA00022574"/>
    </source>
</evidence>
<dbReference type="InterPro" id="IPR056884">
    <property type="entry name" value="NPHP3-like_N"/>
</dbReference>
<sequence length="1802" mass="198554">MSVVEDSMDAVDTGITMGDSDGFALVCGYVEKLMEIGDVVSQIHPWANLAWSILSVIPKTLIAQVSRDSKVQCLWETAADMLAFLKDAKPVLDDILASIVSDMMKQIYHCAIFVREYGGEGFFKRTTQEILKSSDNIIAQYTTAFQQLKDRFEARSCLATLKVLRDVSQGVVQLSNILDDLRDMEKIKTLESLRGPDLEGIRCNQYAVCLPATRKALLGGIMKWVTEPDGMRTLWLNGVAGSGKSTVANTITSLFSETGLLGASFRFSQHIEPKYLFRNIAYQLALFDTRFRECLLQTFRTHGAMNSYSLREQLEKFIVEPMNSVLFVGPVLIVVDALDECGVESERREVLEAIAKGFPKLPSFIKVLLTSRNERDIRAKLTTTSFAKSIHDTEGIADDILIYIDDRLLDVIDSHPHLETTWPGIGGKRNLASRADGLFIWVTVASEYIKASSDPDGALNDVLHGPATNAQQGPEAPLDMLYLGILQRTPTLLYSIDTTKYIVGAILVAKTPLTRVGLDSLLGLGKNIVQTLRDGSKIQLASSAPLINALGSILRVDDKGLVQILHASITDFFTNSNRCTDERFFIDRSKSNCELAIHCFKAMDGLKRDICGVNDPTKFNSEILDLDERLNRHLTEDLQYSCRFWHRHLQDVHHPDNDTYNQAKRFFFTHLLHWIEVMSLLDDINGVFLVLKDTKTWFQNHPNCDADINQLIDESLHLVQRFYEPIQRSAAHVYISAIPLTPSSSIIFKVYAPKLNSLPKLISDDATPAPWTDIRPPGRGQTAISYSPDRSWLVFAGDNNKLEIWDVAGCYPLHAPLTGHGAPIHMITFSHDGTKFCSTDNNCILVWDATTYDAIGVPIHPPHSALKVSVWADKVITCDGSRQVSVWDIAASSAADHELELALDISTGVDLQGAYIVMRNQEKITNITYALTGKSVIDKYTHGRDITDVKFSPDNKKVVCRYRTNNCVSILDVHSGNIINDLLDVDASNICYPWIAFSPNGQRIIALKGKHIAIHDLDTGKLVYGLFERTYTAAGAELSLDETHLLVWDSQSFEVLDMPSGNVVASSKMHSVRYGAVISPNGHYVVVCPCGGGITIVDVLSLSSHSYDIGIASVTPSPNSRQLLFAMSDNTLRFAMDISSTNSIVLDSARSPAAFSPEGSIIASAYMDHTLQLWDTKDGKAIGKPLGGHRKVVTAIAFSPTGSRLISASDDNTIRIWSAAAGGGELLRLQAYSDIRLIFWSSDESRIIYVSEGSNVHTLNPSTGFTSRQPSPVELRWAQLLPGAKEIFYVSADGQTRLAEYQEGRITEHSTSLPTRRITDAIFSPQRTHFISISKTDLIDFSDIIAPRGPSSIARSHTFQSLTFSSNGRWLMSVMIDVSDLFSCRVCMWDSKCGQLLWEDVSDDNQAPVVAFSHSGNLAVVWSPSFCSIRNTLLGTIFSRWRTESAAQFVTFSSDEKQIICVLKGSNTLKTWNISCGTMIDSSQDTNDSAVPSEPAHMLDGGLSSAVSPDGIRLAVAHKCWTLTLHDLTDSTDKVIFEILDSPMRLLSFSPDGSKVASVVNDALIYVWDTTGHLLGQFQKDGAYIRSLALSPDGARIISICGSFSETIVQMWHVGDDSSISFNTYGDPPKSAAFFPDGARLITTAASGAIRIWDIRSTTPSSVLKSTLPSSLCGTGDLAISSDGTRLILCYFLWDIISCHVLKSFHAYTAKFSPDGTRAALAIGIGVEILDANSGATLYQSGVFRVRSMSFSVDSTQLLYWSYDGIIHVMDLMCLPTSFNIEVLSCVHPPDCMMIQPSQRDG</sequence>
<evidence type="ECO:0000313" key="6">
    <source>
        <dbReference type="Proteomes" id="UP000054166"/>
    </source>
</evidence>
<dbReference type="PROSITE" id="PS00678">
    <property type="entry name" value="WD_REPEATS_1"/>
    <property type="match status" value="1"/>
</dbReference>
<dbReference type="InterPro" id="IPR001680">
    <property type="entry name" value="WD40_rpt"/>
</dbReference>
<reference evidence="6" key="2">
    <citation type="submission" date="2015-01" db="EMBL/GenBank/DDBJ databases">
        <title>Evolutionary Origins and Diversification of the Mycorrhizal Mutualists.</title>
        <authorList>
            <consortium name="DOE Joint Genome Institute"/>
            <consortium name="Mycorrhizal Genomics Consortium"/>
            <person name="Kohler A."/>
            <person name="Kuo A."/>
            <person name="Nagy L.G."/>
            <person name="Floudas D."/>
            <person name="Copeland A."/>
            <person name="Barry K.W."/>
            <person name="Cichocki N."/>
            <person name="Veneault-Fourrey C."/>
            <person name="LaButti K."/>
            <person name="Lindquist E.A."/>
            <person name="Lipzen A."/>
            <person name="Lundell T."/>
            <person name="Morin E."/>
            <person name="Murat C."/>
            <person name="Riley R."/>
            <person name="Ohm R."/>
            <person name="Sun H."/>
            <person name="Tunlid A."/>
            <person name="Henrissat B."/>
            <person name="Grigoriev I.V."/>
            <person name="Hibbett D.S."/>
            <person name="Martin F."/>
        </authorList>
    </citation>
    <scope>NUCLEOTIDE SEQUENCE [LARGE SCALE GENOMIC DNA]</scope>
    <source>
        <strain evidence="6">F 1598</strain>
    </source>
</reference>
<dbReference type="Proteomes" id="UP000054166">
    <property type="component" value="Unassembled WGS sequence"/>
</dbReference>
<protein>
    <recommendedName>
        <fullName evidence="4">NACHT domain-containing protein</fullName>
    </recommendedName>
</protein>
<dbReference type="HOGENOM" id="CLU_000288_6_3_1"/>
<accession>A0A0C3ALM2</accession>
<dbReference type="Pfam" id="PF24883">
    <property type="entry name" value="NPHP3_N"/>
    <property type="match status" value="1"/>
</dbReference>
<name>A0A0C3ALM2_PILCF</name>
<dbReference type="SMART" id="SM00320">
    <property type="entry name" value="WD40"/>
    <property type="match status" value="12"/>
</dbReference>